<dbReference type="CDD" id="cd00042">
    <property type="entry name" value="CY"/>
    <property type="match status" value="1"/>
</dbReference>
<dbReference type="InterPro" id="IPR000010">
    <property type="entry name" value="Cystatin_dom"/>
</dbReference>
<dbReference type="Pfam" id="PF00031">
    <property type="entry name" value="Cystatin"/>
    <property type="match status" value="1"/>
</dbReference>
<dbReference type="FunFam" id="3.10.450.10:FF:000004">
    <property type="entry name" value="Cystatin C"/>
    <property type="match status" value="1"/>
</dbReference>
<dbReference type="Ensembl" id="ENSPKIT00000027683.1">
    <property type="protein sequence ID" value="ENSPKIP00000003718.1"/>
    <property type="gene ID" value="ENSPKIG00000021108.1"/>
</dbReference>
<feature type="chain" id="PRO_5018769143" evidence="3">
    <location>
        <begin position="22"/>
        <end position="132"/>
    </location>
</feature>
<dbReference type="GO" id="GO:0004869">
    <property type="term" value="F:cysteine-type endopeptidase inhibitor activity"/>
    <property type="evidence" value="ECO:0007669"/>
    <property type="project" value="InterPro"/>
</dbReference>
<protein>
    <submittedName>
        <fullName evidence="5">Cystatin C (amyloid angiopathy and cerebral hemorrhage)</fullName>
    </submittedName>
</protein>
<sequence length="132" mass="14578">MGFSWKAIVLFLAVFLMVANATLVGGPMDANLNEPGVKDALQMAVSEHNKRSNDAYLRDVSSVIKVQKQVVSGIKYIFKVNMGRTACRKDGAESSCAVHMDVDQAKAYVCTFEVWSQPWLGSIKMVKDDCKQ</sequence>
<dbReference type="PROSITE" id="PS00287">
    <property type="entry name" value="CYSTATIN"/>
    <property type="match status" value="1"/>
</dbReference>
<name>A0A3B3QC41_9TELE</name>
<dbReference type="RefSeq" id="XP_023651977.1">
    <property type="nucleotide sequence ID" value="XM_023796209.2"/>
</dbReference>
<keyword evidence="2" id="KW-1015">Disulfide bond</keyword>
<feature type="domain" description="Cystatin" evidence="4">
    <location>
        <begin position="22"/>
        <end position="131"/>
    </location>
</feature>
<evidence type="ECO:0000259" key="4">
    <source>
        <dbReference type="SMART" id="SM00043"/>
    </source>
</evidence>
<dbReference type="GO" id="GO:0005737">
    <property type="term" value="C:cytoplasm"/>
    <property type="evidence" value="ECO:0007669"/>
    <property type="project" value="TreeGrafter"/>
</dbReference>
<dbReference type="AlphaFoldDB" id="A0A3B3QC41"/>
<organism evidence="5 6">
    <name type="scientific">Paramormyrops kingsleyae</name>
    <dbReference type="NCBI Taxonomy" id="1676925"/>
    <lineage>
        <taxon>Eukaryota</taxon>
        <taxon>Metazoa</taxon>
        <taxon>Chordata</taxon>
        <taxon>Craniata</taxon>
        <taxon>Vertebrata</taxon>
        <taxon>Euteleostomi</taxon>
        <taxon>Actinopterygii</taxon>
        <taxon>Neopterygii</taxon>
        <taxon>Teleostei</taxon>
        <taxon>Osteoglossocephala</taxon>
        <taxon>Osteoglossomorpha</taxon>
        <taxon>Osteoglossiformes</taxon>
        <taxon>Mormyridae</taxon>
        <taxon>Paramormyrops</taxon>
    </lineage>
</organism>
<proteinExistence type="inferred from homology"/>
<dbReference type="GeneID" id="111835671"/>
<dbReference type="InterPro" id="IPR046350">
    <property type="entry name" value="Cystatin_sf"/>
</dbReference>
<dbReference type="KEGG" id="pki:111835671"/>
<reference evidence="5" key="2">
    <citation type="submission" date="2025-09" db="UniProtKB">
        <authorList>
            <consortium name="Ensembl"/>
        </authorList>
    </citation>
    <scope>IDENTIFICATION</scope>
</reference>
<accession>A0A3B3QC41</accession>
<dbReference type="SMART" id="SM00043">
    <property type="entry name" value="CY"/>
    <property type="match status" value="1"/>
</dbReference>
<dbReference type="SUPFAM" id="SSF54403">
    <property type="entry name" value="Cystatin/monellin"/>
    <property type="match status" value="1"/>
</dbReference>
<evidence type="ECO:0000313" key="6">
    <source>
        <dbReference type="Proteomes" id="UP000261540"/>
    </source>
</evidence>
<evidence type="ECO:0000256" key="1">
    <source>
        <dbReference type="ARBA" id="ARBA00009403"/>
    </source>
</evidence>
<keyword evidence="3" id="KW-0732">Signal</keyword>
<dbReference type="PANTHER" id="PTHR46186">
    <property type="entry name" value="CYSTATIN"/>
    <property type="match status" value="1"/>
</dbReference>
<dbReference type="PANTHER" id="PTHR46186:SF12">
    <property type="entry name" value="CYSTATIN C (AMYLOID ANGIOPATHY AND CEREBRAL HEMORRHAGE)-RELATED"/>
    <property type="match status" value="1"/>
</dbReference>
<reference evidence="5" key="1">
    <citation type="submission" date="2025-08" db="UniProtKB">
        <authorList>
            <consortium name="Ensembl"/>
        </authorList>
    </citation>
    <scope>IDENTIFICATION</scope>
</reference>
<dbReference type="GO" id="GO:0005615">
    <property type="term" value="C:extracellular space"/>
    <property type="evidence" value="ECO:0007669"/>
    <property type="project" value="TreeGrafter"/>
</dbReference>
<dbReference type="InterPro" id="IPR018073">
    <property type="entry name" value="Prot_inh_cystat_CS"/>
</dbReference>
<evidence type="ECO:0000256" key="3">
    <source>
        <dbReference type="SAM" id="SignalP"/>
    </source>
</evidence>
<dbReference type="GeneTree" id="ENSGT00940000154755"/>
<keyword evidence="6" id="KW-1185">Reference proteome</keyword>
<evidence type="ECO:0000313" key="5">
    <source>
        <dbReference type="Ensembl" id="ENSPKIP00000003718.1"/>
    </source>
</evidence>
<dbReference type="GO" id="GO:0031982">
    <property type="term" value="C:vesicle"/>
    <property type="evidence" value="ECO:0007669"/>
    <property type="project" value="TreeGrafter"/>
</dbReference>
<feature type="signal peptide" evidence="3">
    <location>
        <begin position="1"/>
        <end position="21"/>
    </location>
</feature>
<dbReference type="Gene3D" id="3.10.450.10">
    <property type="match status" value="1"/>
</dbReference>
<dbReference type="OrthoDB" id="1908104at2759"/>
<comment type="similarity">
    <text evidence="1">Belongs to the cystatin family.</text>
</comment>
<evidence type="ECO:0000256" key="2">
    <source>
        <dbReference type="ARBA" id="ARBA00023157"/>
    </source>
</evidence>
<dbReference type="Proteomes" id="UP000261540">
    <property type="component" value="Unplaced"/>
</dbReference>